<dbReference type="InterPro" id="IPR013974">
    <property type="entry name" value="SAF"/>
</dbReference>
<dbReference type="SMART" id="SM00858">
    <property type="entry name" value="SAF"/>
    <property type="match status" value="1"/>
</dbReference>
<evidence type="ECO:0000313" key="4">
    <source>
        <dbReference type="EMBL" id="MBB3021993.1"/>
    </source>
</evidence>
<organism evidence="4 5">
    <name type="scientific">Helcobacillus massiliensis</name>
    <dbReference type="NCBI Taxonomy" id="521392"/>
    <lineage>
        <taxon>Bacteria</taxon>
        <taxon>Bacillati</taxon>
        <taxon>Actinomycetota</taxon>
        <taxon>Actinomycetes</taxon>
        <taxon>Micrococcales</taxon>
        <taxon>Dermabacteraceae</taxon>
        <taxon>Helcobacillus</taxon>
    </lineage>
</organism>
<dbReference type="CDD" id="cd11614">
    <property type="entry name" value="SAF_CpaB_FlgA_like"/>
    <property type="match status" value="1"/>
</dbReference>
<sequence length="306" mass="31906">MDNLDQTRRSGPGRFQRPAPGGHQVSIRTPFIHNRPTMVMLGLAWTNSPVTVDPGFVMSIFSRRPSAAQNRDSEGAEQTRSPDPVGPAVLAPGRAPVRAMRLRRPRARDPRLLTGIALVLISVLAGAGILTAATRTTTVLVATTDIAEGQKIDPSAFRQVEVSLGDSSSSYAVSADQIPAGALAATRIEQGELLPVSAIGQSEESTLRPIAVPIESGAAAGLQSGDVVEVWTAASAKEGAEASTKGAHMLVDRAQVRSVSSGSSLSMQKATVEVLVPADSVAEVLEAIDRDDSMFAIEVLGGTEVG</sequence>
<reference evidence="4 5" key="1">
    <citation type="submission" date="2020-08" db="EMBL/GenBank/DDBJ databases">
        <title>Sequencing the genomes of 1000 actinobacteria strains.</title>
        <authorList>
            <person name="Klenk H.-P."/>
        </authorList>
    </citation>
    <scope>NUCLEOTIDE SEQUENCE [LARGE SCALE GENOMIC DNA]</scope>
    <source>
        <strain evidence="4 5">DSM 23040</strain>
    </source>
</reference>
<dbReference type="AlphaFoldDB" id="A0A839QNE5"/>
<gene>
    <name evidence="4" type="ORF">FHX50_000241</name>
</gene>
<feature type="region of interest" description="Disordered" evidence="1">
    <location>
        <begin position="64"/>
        <end position="91"/>
    </location>
</feature>
<feature type="domain" description="SAF" evidence="3">
    <location>
        <begin position="137"/>
        <end position="200"/>
    </location>
</feature>
<protein>
    <recommendedName>
        <fullName evidence="3">SAF domain-containing protein</fullName>
    </recommendedName>
</protein>
<accession>A0A839QNE5</accession>
<keyword evidence="2" id="KW-0472">Membrane</keyword>
<keyword evidence="2" id="KW-1133">Transmembrane helix</keyword>
<keyword evidence="2" id="KW-0812">Transmembrane</keyword>
<feature type="region of interest" description="Disordered" evidence="1">
    <location>
        <begin position="1"/>
        <end position="29"/>
    </location>
</feature>
<evidence type="ECO:0000256" key="2">
    <source>
        <dbReference type="SAM" id="Phobius"/>
    </source>
</evidence>
<keyword evidence="5" id="KW-1185">Reference proteome</keyword>
<name>A0A839QNE5_9MICO</name>
<comment type="caution">
    <text evidence="4">The sequence shown here is derived from an EMBL/GenBank/DDBJ whole genome shotgun (WGS) entry which is preliminary data.</text>
</comment>
<proteinExistence type="predicted"/>
<dbReference type="Proteomes" id="UP000568050">
    <property type="component" value="Unassembled WGS sequence"/>
</dbReference>
<dbReference type="Pfam" id="PF08666">
    <property type="entry name" value="SAF"/>
    <property type="match status" value="1"/>
</dbReference>
<evidence type="ECO:0000313" key="5">
    <source>
        <dbReference type="Proteomes" id="UP000568050"/>
    </source>
</evidence>
<dbReference type="RefSeq" id="WP_183373693.1">
    <property type="nucleotide sequence ID" value="NZ_CBCSFZ010000003.1"/>
</dbReference>
<evidence type="ECO:0000256" key="1">
    <source>
        <dbReference type="SAM" id="MobiDB-lite"/>
    </source>
</evidence>
<evidence type="ECO:0000259" key="3">
    <source>
        <dbReference type="SMART" id="SM00858"/>
    </source>
</evidence>
<feature type="transmembrane region" description="Helical" evidence="2">
    <location>
        <begin position="112"/>
        <end position="133"/>
    </location>
</feature>
<dbReference type="EMBL" id="JACHWP010000001">
    <property type="protein sequence ID" value="MBB3021993.1"/>
    <property type="molecule type" value="Genomic_DNA"/>
</dbReference>